<evidence type="ECO:0000313" key="3">
    <source>
        <dbReference type="EMBL" id="JAG38608.1"/>
    </source>
</evidence>
<proteinExistence type="predicted"/>
<evidence type="ECO:0000256" key="1">
    <source>
        <dbReference type="SAM" id="MobiDB-lite"/>
    </source>
</evidence>
<accession>A0A0A9Z5M0</accession>
<dbReference type="EMBL" id="GBHO01004996">
    <property type="protein sequence ID" value="JAG38608.1"/>
    <property type="molecule type" value="Transcribed_RNA"/>
</dbReference>
<name>A0A0A9Z5M0_LYGHE</name>
<reference evidence="3" key="1">
    <citation type="journal article" date="2014" name="PLoS ONE">
        <title>Transcriptome-Based Identification of ABC Transporters in the Western Tarnished Plant Bug Lygus hesperus.</title>
        <authorList>
            <person name="Hull J.J."/>
            <person name="Chaney K."/>
            <person name="Geib S.M."/>
            <person name="Fabrick J.A."/>
            <person name="Brent C.S."/>
            <person name="Walsh D."/>
            <person name="Lavine L.C."/>
        </authorList>
    </citation>
    <scope>NUCLEOTIDE SEQUENCE</scope>
</reference>
<reference evidence="3" key="2">
    <citation type="submission" date="2014-07" db="EMBL/GenBank/DDBJ databases">
        <authorList>
            <person name="Hull J."/>
        </authorList>
    </citation>
    <scope>NUCLEOTIDE SEQUENCE</scope>
</reference>
<keyword evidence="2" id="KW-0732">Signal</keyword>
<sequence>MCTRLLAVLAVALSFDACLLHINAVPNGIIETRRAVANEFMTSLSPIQRGMLLRIVKMNGERYHSGDEDEALKVFLSTLNHEEKQLLEKASRQNGQRKLDEDISPGFRKFLDGLIPPGGKFIFPMEFVPATSNGRPPKRVPKDLAGNPTPTPTEPPSNAGRSPST</sequence>
<organism evidence="3">
    <name type="scientific">Lygus hesperus</name>
    <name type="common">Western plant bug</name>
    <dbReference type="NCBI Taxonomy" id="30085"/>
    <lineage>
        <taxon>Eukaryota</taxon>
        <taxon>Metazoa</taxon>
        <taxon>Ecdysozoa</taxon>
        <taxon>Arthropoda</taxon>
        <taxon>Hexapoda</taxon>
        <taxon>Insecta</taxon>
        <taxon>Pterygota</taxon>
        <taxon>Neoptera</taxon>
        <taxon>Paraneoptera</taxon>
        <taxon>Hemiptera</taxon>
        <taxon>Heteroptera</taxon>
        <taxon>Panheteroptera</taxon>
        <taxon>Cimicomorpha</taxon>
        <taxon>Miridae</taxon>
        <taxon>Mirini</taxon>
        <taxon>Lygus</taxon>
    </lineage>
</organism>
<feature type="signal peptide" evidence="2">
    <location>
        <begin position="1"/>
        <end position="24"/>
    </location>
</feature>
<protein>
    <submittedName>
        <fullName evidence="3">Uncharacterized protein</fullName>
    </submittedName>
</protein>
<dbReference type="AlphaFoldDB" id="A0A0A9Z5M0"/>
<feature type="chain" id="PRO_5002055282" evidence="2">
    <location>
        <begin position="25"/>
        <end position="165"/>
    </location>
</feature>
<evidence type="ECO:0000256" key="2">
    <source>
        <dbReference type="SAM" id="SignalP"/>
    </source>
</evidence>
<gene>
    <name evidence="3" type="ORF">CM83_35356</name>
</gene>
<feature type="region of interest" description="Disordered" evidence="1">
    <location>
        <begin position="127"/>
        <end position="165"/>
    </location>
</feature>
<feature type="non-terminal residue" evidence="3">
    <location>
        <position position="165"/>
    </location>
</feature>